<reference evidence="2" key="1">
    <citation type="submission" date="2022-07" db="EMBL/GenBank/DDBJ databases">
        <title>Phylogenomic reconstructions and comparative analyses of Kickxellomycotina fungi.</title>
        <authorList>
            <person name="Reynolds N.K."/>
            <person name="Stajich J.E."/>
            <person name="Barry K."/>
            <person name="Grigoriev I.V."/>
            <person name="Crous P."/>
            <person name="Smith M.E."/>
        </authorList>
    </citation>
    <scope>NUCLEOTIDE SEQUENCE</scope>
    <source>
        <strain evidence="2">NRRL 3115</strain>
    </source>
</reference>
<sequence length="163" mass="19007">MKSEGIRWCMLLYRDLLRAAPRAISGNRQHAKILMQKIRQGFDENKNVQSEVEKEELCRRGNKTLGLLKLARELGSIERMLVDAIVNIYKKRQSAAVKPPVYRRRMQPLSSQTYEKTYVEYDKVISKIEQDLDVILPQDKCARSLNWIPSLKNLYKNDAALKK</sequence>
<feature type="domain" description="Complex 1 LYR protein" evidence="1">
    <location>
        <begin position="12"/>
        <end position="65"/>
    </location>
</feature>
<evidence type="ECO:0000259" key="1">
    <source>
        <dbReference type="Pfam" id="PF05347"/>
    </source>
</evidence>
<dbReference type="Pfam" id="PF05347">
    <property type="entry name" value="Complex1_LYR"/>
    <property type="match status" value="1"/>
</dbReference>
<dbReference type="AlphaFoldDB" id="A0A9W8G6A7"/>
<dbReference type="Proteomes" id="UP001151518">
    <property type="component" value="Unassembled WGS sequence"/>
</dbReference>
<dbReference type="InterPro" id="IPR008011">
    <property type="entry name" value="Complex1_LYR_dom"/>
</dbReference>
<dbReference type="OrthoDB" id="5583854at2759"/>
<protein>
    <recommendedName>
        <fullName evidence="1">Complex 1 LYR protein domain-containing protein</fullName>
    </recommendedName>
</protein>
<proteinExistence type="predicted"/>
<organism evidence="2 3">
    <name type="scientific">Coemansia spiralis</name>
    <dbReference type="NCBI Taxonomy" id="417178"/>
    <lineage>
        <taxon>Eukaryota</taxon>
        <taxon>Fungi</taxon>
        <taxon>Fungi incertae sedis</taxon>
        <taxon>Zoopagomycota</taxon>
        <taxon>Kickxellomycotina</taxon>
        <taxon>Kickxellomycetes</taxon>
        <taxon>Kickxellales</taxon>
        <taxon>Kickxellaceae</taxon>
        <taxon>Coemansia</taxon>
    </lineage>
</organism>
<evidence type="ECO:0000313" key="2">
    <source>
        <dbReference type="EMBL" id="KAJ2673642.1"/>
    </source>
</evidence>
<accession>A0A9W8G6A7</accession>
<evidence type="ECO:0000313" key="3">
    <source>
        <dbReference type="Proteomes" id="UP001151518"/>
    </source>
</evidence>
<name>A0A9W8G6A7_9FUNG</name>
<gene>
    <name evidence="2" type="ORF">GGI25_004627</name>
</gene>
<comment type="caution">
    <text evidence="2">The sequence shown here is derived from an EMBL/GenBank/DDBJ whole genome shotgun (WGS) entry which is preliminary data.</text>
</comment>
<dbReference type="EMBL" id="JANBTW010000065">
    <property type="protein sequence ID" value="KAJ2673642.1"/>
    <property type="molecule type" value="Genomic_DNA"/>
</dbReference>